<reference evidence="8 9" key="1">
    <citation type="submission" date="2016-10" db="EMBL/GenBank/DDBJ databases">
        <authorList>
            <person name="de Groot N.N."/>
        </authorList>
    </citation>
    <scope>NUCLEOTIDE SEQUENCE [LARGE SCALE GENOMIC DNA]</scope>
    <source>
        <strain evidence="8 9">L 420-91</strain>
    </source>
</reference>
<evidence type="ECO:0000313" key="9">
    <source>
        <dbReference type="Proteomes" id="UP000198956"/>
    </source>
</evidence>
<keyword evidence="10" id="KW-1185">Reference proteome</keyword>
<dbReference type="AlphaFoldDB" id="A0A1G8A3E7"/>
<accession>A0A1G8A3E7</accession>
<dbReference type="SUPFAM" id="SSF52788">
    <property type="entry name" value="Phosphotyrosine protein phosphatases I"/>
    <property type="match status" value="1"/>
</dbReference>
<evidence type="ECO:0000256" key="1">
    <source>
        <dbReference type="ARBA" id="ARBA00011063"/>
    </source>
</evidence>
<reference evidence="7 10" key="2">
    <citation type="submission" date="2021-08" db="EMBL/GenBank/DDBJ databases">
        <title>Complete genome sequence of the strain Aneurinibacillus thermoaerophilus CCM 8960.</title>
        <authorList>
            <person name="Musilova J."/>
            <person name="Kourilova X."/>
            <person name="Pernicova I."/>
            <person name="Bezdicek M."/>
            <person name="Lengerova M."/>
            <person name="Obruca S."/>
            <person name="Sedlar K."/>
        </authorList>
    </citation>
    <scope>NUCLEOTIDE SEQUENCE [LARGE SCALE GENOMIC DNA]</scope>
    <source>
        <strain evidence="7 10">CCM 8960</strain>
    </source>
</reference>
<sequence>MRILFICTGNTCRSPMAEKIFKKLAAERGVKAEAKSAGLFAVQGSAASPNAVKVLEKKGIEEEHTSQTVNEDLLRWADLIVTMTESHKHTLIQRYPEFQGKVHTLKEYTDTSESARKRLQELNRLYEQLEAKQTQFMKEHYEEINKLEEEYQQLYHKLELVREKLDNWKEKMMQATAEERNQIAILESQKPDYDIVDPFGGTLETYEKCAQEIEESLIRLLDMIEKIRNFHRK</sequence>
<dbReference type="InterPro" id="IPR050438">
    <property type="entry name" value="LMW_PTPase"/>
</dbReference>
<evidence type="ECO:0000256" key="4">
    <source>
        <dbReference type="PIRSR" id="PIRSR617867-1"/>
    </source>
</evidence>
<protein>
    <submittedName>
        <fullName evidence="7">Low molecular weight protein arginine phosphatase</fullName>
    </submittedName>
    <submittedName>
        <fullName evidence="8">Protein-tyrosine phosphatase</fullName>
    </submittedName>
</protein>
<dbReference type="RefSeq" id="WP_057897392.1">
    <property type="nucleotide sequence ID" value="NZ_CP080764.1"/>
</dbReference>
<dbReference type="Proteomes" id="UP000826616">
    <property type="component" value="Chromosome"/>
</dbReference>
<dbReference type="PANTHER" id="PTHR11717:SF31">
    <property type="entry name" value="LOW MOLECULAR WEIGHT PROTEIN-TYROSINE-PHOSPHATASE ETP-RELATED"/>
    <property type="match status" value="1"/>
</dbReference>
<evidence type="ECO:0000313" key="8">
    <source>
        <dbReference type="EMBL" id="SDH14940.1"/>
    </source>
</evidence>
<keyword evidence="3" id="KW-0904">Protein phosphatase</keyword>
<name>A0A1G8A3E7_ANETH</name>
<dbReference type="SMART" id="SM00226">
    <property type="entry name" value="LMWPc"/>
    <property type="match status" value="1"/>
</dbReference>
<evidence type="ECO:0000256" key="5">
    <source>
        <dbReference type="SAM" id="Coils"/>
    </source>
</evidence>
<proteinExistence type="inferred from homology"/>
<dbReference type="EMBL" id="FNDE01000013">
    <property type="protein sequence ID" value="SDH14940.1"/>
    <property type="molecule type" value="Genomic_DNA"/>
</dbReference>
<feature type="domain" description="Phosphotyrosine protein phosphatase I" evidence="6">
    <location>
        <begin position="1"/>
        <end position="139"/>
    </location>
</feature>
<evidence type="ECO:0000256" key="2">
    <source>
        <dbReference type="ARBA" id="ARBA00022801"/>
    </source>
</evidence>
<evidence type="ECO:0000259" key="6">
    <source>
        <dbReference type="SMART" id="SM00226"/>
    </source>
</evidence>
<feature type="coiled-coil region" evidence="5">
    <location>
        <begin position="105"/>
        <end position="189"/>
    </location>
</feature>
<dbReference type="InterPro" id="IPR036196">
    <property type="entry name" value="Ptyr_pPase_sf"/>
</dbReference>
<dbReference type="OrthoDB" id="9784339at2"/>
<dbReference type="InterPro" id="IPR017867">
    <property type="entry name" value="Tyr_phospatase_low_mol_wt"/>
</dbReference>
<gene>
    <name evidence="7" type="ORF">K3F53_17590</name>
    <name evidence="8" type="ORF">SAMN04489735_101383</name>
</gene>
<dbReference type="EMBL" id="CP080764">
    <property type="protein sequence ID" value="QYY42617.1"/>
    <property type="molecule type" value="Genomic_DNA"/>
</dbReference>
<dbReference type="GeneID" id="97143196"/>
<dbReference type="Pfam" id="PF01451">
    <property type="entry name" value="LMWPc"/>
    <property type="match status" value="1"/>
</dbReference>
<dbReference type="Gene3D" id="3.40.50.2300">
    <property type="match status" value="2"/>
</dbReference>
<feature type="active site" description="Nucleophile" evidence="4">
    <location>
        <position position="13"/>
    </location>
</feature>
<comment type="similarity">
    <text evidence="1">Belongs to the low molecular weight phosphotyrosine protein phosphatase family.</text>
</comment>
<dbReference type="InterPro" id="IPR023485">
    <property type="entry name" value="Ptyr_pPase"/>
</dbReference>
<dbReference type="Proteomes" id="UP000198956">
    <property type="component" value="Unassembled WGS sequence"/>
</dbReference>
<keyword evidence="5" id="KW-0175">Coiled coil</keyword>
<dbReference type="GO" id="GO:0004725">
    <property type="term" value="F:protein tyrosine phosphatase activity"/>
    <property type="evidence" value="ECO:0007669"/>
    <property type="project" value="InterPro"/>
</dbReference>
<evidence type="ECO:0000256" key="3">
    <source>
        <dbReference type="ARBA" id="ARBA00022912"/>
    </source>
</evidence>
<organism evidence="8 9">
    <name type="scientific">Aneurinibacillus thermoaerophilus</name>
    <dbReference type="NCBI Taxonomy" id="143495"/>
    <lineage>
        <taxon>Bacteria</taxon>
        <taxon>Bacillati</taxon>
        <taxon>Bacillota</taxon>
        <taxon>Bacilli</taxon>
        <taxon>Bacillales</taxon>
        <taxon>Paenibacillaceae</taxon>
        <taxon>Aneurinibacillus group</taxon>
        <taxon>Aneurinibacillus</taxon>
    </lineage>
</organism>
<dbReference type="PRINTS" id="PR00719">
    <property type="entry name" value="LMWPTPASE"/>
</dbReference>
<evidence type="ECO:0000313" key="10">
    <source>
        <dbReference type="Proteomes" id="UP000826616"/>
    </source>
</evidence>
<feature type="active site" description="Nucleophile" evidence="4">
    <location>
        <position position="7"/>
    </location>
</feature>
<keyword evidence="2" id="KW-0378">Hydrolase</keyword>
<evidence type="ECO:0000313" key="7">
    <source>
        <dbReference type="EMBL" id="QYY42617.1"/>
    </source>
</evidence>
<dbReference type="CDD" id="cd16344">
    <property type="entry name" value="LMWPAP"/>
    <property type="match status" value="1"/>
</dbReference>
<dbReference type="PANTHER" id="PTHR11717">
    <property type="entry name" value="LOW MOLECULAR WEIGHT PROTEIN TYROSINE PHOSPHATASE"/>
    <property type="match status" value="1"/>
</dbReference>